<evidence type="ECO:0000313" key="2">
    <source>
        <dbReference type="EMBL" id="GHE47020.1"/>
    </source>
</evidence>
<name>A0ABQ3I3J6_9SPHI</name>
<dbReference type="Gene3D" id="2.115.10.20">
    <property type="entry name" value="Glycosyl hydrolase domain, family 43"/>
    <property type="match status" value="2"/>
</dbReference>
<feature type="signal peptide" evidence="1">
    <location>
        <begin position="1"/>
        <end position="19"/>
    </location>
</feature>
<keyword evidence="1" id="KW-0732">Signal</keyword>
<protein>
    <recommendedName>
        <fullName evidence="4">Glycosylase</fullName>
    </recommendedName>
</protein>
<gene>
    <name evidence="2" type="ORF">GCM10017764_32750</name>
</gene>
<dbReference type="SUPFAM" id="SSF75005">
    <property type="entry name" value="Arabinanase/levansucrase/invertase"/>
    <property type="match status" value="2"/>
</dbReference>
<organism evidence="2 3">
    <name type="scientific">Sphingobacterium griseoflavum</name>
    <dbReference type="NCBI Taxonomy" id="1474952"/>
    <lineage>
        <taxon>Bacteria</taxon>
        <taxon>Pseudomonadati</taxon>
        <taxon>Bacteroidota</taxon>
        <taxon>Sphingobacteriia</taxon>
        <taxon>Sphingobacteriales</taxon>
        <taxon>Sphingobacteriaceae</taxon>
        <taxon>Sphingobacterium</taxon>
    </lineage>
</organism>
<dbReference type="PANTHER" id="PTHR35279:SF1">
    <property type="entry name" value="ARABINANASE_LEVANSUCRASE_INVERTASE"/>
    <property type="match status" value="1"/>
</dbReference>
<evidence type="ECO:0000256" key="1">
    <source>
        <dbReference type="SAM" id="SignalP"/>
    </source>
</evidence>
<comment type="caution">
    <text evidence="2">The sequence shown here is derived from an EMBL/GenBank/DDBJ whole genome shotgun (WGS) entry which is preliminary data.</text>
</comment>
<dbReference type="PANTHER" id="PTHR35279">
    <property type="match status" value="1"/>
</dbReference>
<reference evidence="3" key="1">
    <citation type="journal article" date="2019" name="Int. J. Syst. Evol. Microbiol.">
        <title>The Global Catalogue of Microorganisms (GCM) 10K type strain sequencing project: providing services to taxonomists for standard genome sequencing and annotation.</title>
        <authorList>
            <consortium name="The Broad Institute Genomics Platform"/>
            <consortium name="The Broad Institute Genome Sequencing Center for Infectious Disease"/>
            <person name="Wu L."/>
            <person name="Ma J."/>
        </authorList>
    </citation>
    <scope>NUCLEOTIDE SEQUENCE [LARGE SCALE GENOMIC DNA]</scope>
    <source>
        <strain evidence="3">CGMCC 1.12966</strain>
    </source>
</reference>
<proteinExistence type="predicted"/>
<sequence>MKSTLILLGLLAVARLSSAQKTIVSQEEMQAIYQEVKTPHKYGLVLTPDKKTDLMDCPSIYKDGKTWYMTYIVFDGQGYETWLAESSDLLTWKILGKQMSKQDDGKWDAKQRAGYNALIDTQWGGSYKLHRFNRKYWMSYFGGSTAGYEPEPLSIGMAFNTKKPTKPMEWQRLNEPVLGDTDTDVRWWENRHKLFKSYVIEDTERNTGHRFIMYYNAVGDSLANNKPTRWYERIGMAVSDDMINWSRYGKDPVVHHPVGITGDPMIQKINDTWVMFYFGAFWKDRNGAFNRFAASKDLIHWTDWEGENLVESSESFDKQYAHKSFVLKHESTVYHYYCAVDSAGNRGIALATSKDLGKSKLQFKN</sequence>
<accession>A0ABQ3I3J6</accession>
<evidence type="ECO:0000313" key="3">
    <source>
        <dbReference type="Proteomes" id="UP000620550"/>
    </source>
</evidence>
<evidence type="ECO:0008006" key="4">
    <source>
        <dbReference type="Google" id="ProtNLM"/>
    </source>
</evidence>
<feature type="chain" id="PRO_5046148444" description="Glycosylase" evidence="1">
    <location>
        <begin position="20"/>
        <end position="365"/>
    </location>
</feature>
<keyword evidence="3" id="KW-1185">Reference proteome</keyword>
<dbReference type="InterPro" id="IPR023296">
    <property type="entry name" value="Glyco_hydro_beta-prop_sf"/>
</dbReference>
<dbReference type="EMBL" id="BNAF01000015">
    <property type="protein sequence ID" value="GHE47020.1"/>
    <property type="molecule type" value="Genomic_DNA"/>
</dbReference>
<dbReference type="Proteomes" id="UP000620550">
    <property type="component" value="Unassembled WGS sequence"/>
</dbReference>